<proteinExistence type="predicted"/>
<feature type="binding site" evidence="3">
    <location>
        <position position="166"/>
    </location>
    <ligand>
        <name>substrate</name>
    </ligand>
</feature>
<feature type="active site" description="Tele-AMP-histidine intermediate" evidence="2">
    <location>
        <position position="164"/>
    </location>
</feature>
<dbReference type="PROSITE" id="PS51084">
    <property type="entry name" value="HIT_2"/>
    <property type="match status" value="1"/>
</dbReference>
<dbReference type="InterPro" id="IPR052908">
    <property type="entry name" value="AP-4-A_phosphorylase"/>
</dbReference>
<protein>
    <submittedName>
        <fullName evidence="7">HIT family protein</fullName>
    </submittedName>
</protein>
<dbReference type="Pfam" id="PF01230">
    <property type="entry name" value="HIT"/>
    <property type="match status" value="1"/>
</dbReference>
<dbReference type="InterPro" id="IPR011146">
    <property type="entry name" value="HIT-like"/>
</dbReference>
<dbReference type="EMBL" id="CP053452">
    <property type="protein sequence ID" value="QJW98798.1"/>
    <property type="molecule type" value="Genomic_DNA"/>
</dbReference>
<feature type="region of interest" description="Disordered" evidence="5">
    <location>
        <begin position="1"/>
        <end position="27"/>
    </location>
</feature>
<dbReference type="PANTHER" id="PTHR42997">
    <property type="entry name" value="HIT FAMILY HYDROLASE"/>
    <property type="match status" value="1"/>
</dbReference>
<dbReference type="PANTHER" id="PTHR42997:SF1">
    <property type="entry name" value="AP-4-A PHOSPHORYLASE"/>
    <property type="match status" value="1"/>
</dbReference>
<dbReference type="AlphaFoldDB" id="A0A6M5YY53"/>
<dbReference type="Proteomes" id="UP000503447">
    <property type="component" value="Chromosome"/>
</dbReference>
<dbReference type="GO" id="GO:0000166">
    <property type="term" value="F:nucleotide binding"/>
    <property type="evidence" value="ECO:0007669"/>
    <property type="project" value="UniProtKB-KW"/>
</dbReference>
<keyword evidence="1" id="KW-0547">Nucleotide-binding</keyword>
<evidence type="ECO:0000256" key="1">
    <source>
        <dbReference type="ARBA" id="ARBA00022741"/>
    </source>
</evidence>
<evidence type="ECO:0000256" key="4">
    <source>
        <dbReference type="PROSITE-ProRule" id="PRU00464"/>
    </source>
</evidence>
<sequence length="204" mass="22520">MPLPVIGQGRPSFSPGENGSGDRGSKFRPRTVLFTRRGAVDRLWAPWRLAYITAPKDKPAATGDDCFICRGVAGTEDRANLVVHRTELSVVILNLFPYNNGHLLVTPRAHKARFDELTPDELVDIQLTLGKMIGALERRMKPDGFNVGLNLGRAAGAGVPGHLHWHIVPRWVGDSNFMTAVSDMRVLSQSLEALYDLLVEELRS</sequence>
<evidence type="ECO:0000313" key="8">
    <source>
        <dbReference type="Proteomes" id="UP000503447"/>
    </source>
</evidence>
<evidence type="ECO:0000256" key="5">
    <source>
        <dbReference type="SAM" id="MobiDB-lite"/>
    </source>
</evidence>
<evidence type="ECO:0000313" key="7">
    <source>
        <dbReference type="EMBL" id="QJW98798.1"/>
    </source>
</evidence>
<keyword evidence="8" id="KW-1185">Reference proteome</keyword>
<evidence type="ECO:0000259" key="6">
    <source>
        <dbReference type="PROSITE" id="PS51084"/>
    </source>
</evidence>
<reference evidence="8" key="1">
    <citation type="submission" date="2020-05" db="EMBL/GenBank/DDBJ databases">
        <title>Frigoriglobus tundricola gen. nov., sp. nov., a psychrotolerant cellulolytic planctomycete of the family Gemmataceae with two divergent copies of 16S rRNA gene.</title>
        <authorList>
            <person name="Kulichevskaya I.S."/>
            <person name="Ivanova A.A."/>
            <person name="Naumoff D.G."/>
            <person name="Beletsky A.V."/>
            <person name="Rijpstra W.I.C."/>
            <person name="Sinninghe Damste J.S."/>
            <person name="Mardanov A.V."/>
            <person name="Ravin N.V."/>
            <person name="Dedysh S.N."/>
        </authorList>
    </citation>
    <scope>NUCLEOTIDE SEQUENCE [LARGE SCALE GENOMIC DNA]</scope>
    <source>
        <strain evidence="8">PL17</strain>
    </source>
</reference>
<organism evidence="7 8">
    <name type="scientific">Frigoriglobus tundricola</name>
    <dbReference type="NCBI Taxonomy" id="2774151"/>
    <lineage>
        <taxon>Bacteria</taxon>
        <taxon>Pseudomonadati</taxon>
        <taxon>Planctomycetota</taxon>
        <taxon>Planctomycetia</taxon>
        <taxon>Gemmatales</taxon>
        <taxon>Gemmataceae</taxon>
        <taxon>Frigoriglobus</taxon>
    </lineage>
</organism>
<feature type="binding site" evidence="3">
    <location>
        <position position="94"/>
    </location>
    <ligand>
        <name>substrate</name>
    </ligand>
</feature>
<gene>
    <name evidence="7" type="ORF">FTUN_6393</name>
</gene>
<feature type="short sequence motif" description="Histidine triad motif" evidence="4">
    <location>
        <begin position="162"/>
        <end position="166"/>
    </location>
</feature>
<accession>A0A6M5YY53</accession>
<dbReference type="Gene3D" id="3.30.428.10">
    <property type="entry name" value="HIT-like"/>
    <property type="match status" value="1"/>
</dbReference>
<dbReference type="CDD" id="cd01275">
    <property type="entry name" value="FHIT"/>
    <property type="match status" value="1"/>
</dbReference>
<dbReference type="InterPro" id="IPR039383">
    <property type="entry name" value="FHIT"/>
</dbReference>
<evidence type="ECO:0000256" key="2">
    <source>
        <dbReference type="PIRSR" id="PIRSR639383-1"/>
    </source>
</evidence>
<dbReference type="SUPFAM" id="SSF54197">
    <property type="entry name" value="HIT-like"/>
    <property type="match status" value="1"/>
</dbReference>
<evidence type="ECO:0000256" key="3">
    <source>
        <dbReference type="PIRSR" id="PIRSR639383-2"/>
    </source>
</evidence>
<dbReference type="InterPro" id="IPR036265">
    <property type="entry name" value="HIT-like_sf"/>
</dbReference>
<dbReference type="GO" id="GO:0003824">
    <property type="term" value="F:catalytic activity"/>
    <property type="evidence" value="ECO:0007669"/>
    <property type="project" value="InterPro"/>
</dbReference>
<feature type="domain" description="HIT" evidence="6">
    <location>
        <begin position="67"/>
        <end position="177"/>
    </location>
</feature>
<name>A0A6M5YY53_9BACT</name>
<dbReference type="KEGG" id="ftj:FTUN_6393"/>
<feature type="binding site" evidence="3">
    <location>
        <begin position="156"/>
        <end position="159"/>
    </location>
    <ligand>
        <name>substrate</name>
    </ligand>
</feature>